<dbReference type="OrthoDB" id="2441875at2"/>
<comment type="caution">
    <text evidence="1">The sequence shown here is derived from an EMBL/GenBank/DDBJ whole genome shotgun (WGS) entry which is preliminary data.</text>
</comment>
<dbReference type="Proteomes" id="UP000315753">
    <property type="component" value="Unassembled WGS sequence"/>
</dbReference>
<proteinExistence type="predicted"/>
<dbReference type="EMBL" id="VIGD01000034">
    <property type="protein sequence ID" value="TQE88389.1"/>
    <property type="molecule type" value="Genomic_DNA"/>
</dbReference>
<keyword evidence="2" id="KW-1185">Reference proteome</keyword>
<gene>
    <name evidence="1" type="ORF">FKZ59_13870</name>
</gene>
<organism evidence="1 2">
    <name type="scientific">Ureibacillus terrenus</name>
    <dbReference type="NCBI Taxonomy" id="118246"/>
    <lineage>
        <taxon>Bacteria</taxon>
        <taxon>Bacillati</taxon>
        <taxon>Bacillota</taxon>
        <taxon>Bacilli</taxon>
        <taxon>Bacillales</taxon>
        <taxon>Caryophanaceae</taxon>
        <taxon>Ureibacillus</taxon>
    </lineage>
</organism>
<protein>
    <submittedName>
        <fullName evidence="1">Uncharacterized protein</fullName>
    </submittedName>
</protein>
<dbReference type="RefSeq" id="WP_141603343.1">
    <property type="nucleotide sequence ID" value="NZ_JARMSB010000022.1"/>
</dbReference>
<evidence type="ECO:0000313" key="1">
    <source>
        <dbReference type="EMBL" id="TQE88389.1"/>
    </source>
</evidence>
<evidence type="ECO:0000313" key="2">
    <source>
        <dbReference type="Proteomes" id="UP000315753"/>
    </source>
</evidence>
<dbReference type="AlphaFoldDB" id="A0A540UV70"/>
<accession>A0A540UV70</accession>
<sequence>MEGGISFLYDSEVILNKEMETTDLLFTWQSLAEPLLFPDEREYRVELLDSLYEIRIEAADAGLVFHRKELGSDREGIQADSRGGV</sequence>
<reference evidence="1 2" key="1">
    <citation type="submission" date="2019-06" db="EMBL/GenBank/DDBJ databases">
        <title>Genome sequence of Ureibacillus terrenus.</title>
        <authorList>
            <person name="Maclea K.S."/>
            <person name="Simoes M."/>
        </authorList>
    </citation>
    <scope>NUCLEOTIDE SEQUENCE [LARGE SCALE GENOMIC DNA]</scope>
    <source>
        <strain evidence="1 2">ATCC BAA-384</strain>
    </source>
</reference>
<name>A0A540UV70_9BACL</name>